<accession>A0A7W8DFX4</accession>
<dbReference type="Proteomes" id="UP000528322">
    <property type="component" value="Unassembled WGS sequence"/>
</dbReference>
<name>A0A7W8DFX4_9BACT</name>
<organism evidence="1 2">
    <name type="scientific">Desulfurispira natronophila</name>
    <dbReference type="NCBI Taxonomy" id="682562"/>
    <lineage>
        <taxon>Bacteria</taxon>
        <taxon>Pseudomonadati</taxon>
        <taxon>Chrysiogenota</taxon>
        <taxon>Chrysiogenia</taxon>
        <taxon>Chrysiogenales</taxon>
        <taxon>Chrysiogenaceae</taxon>
        <taxon>Desulfurispira</taxon>
    </lineage>
</organism>
<dbReference type="AlphaFoldDB" id="A0A7W8DFX4"/>
<dbReference type="EMBL" id="JACHID010000001">
    <property type="protein sequence ID" value="MBB5020790.1"/>
    <property type="molecule type" value="Genomic_DNA"/>
</dbReference>
<protein>
    <submittedName>
        <fullName evidence="1">Phosphonate transport system substrate-binding protein</fullName>
    </submittedName>
</protein>
<keyword evidence="2" id="KW-1185">Reference proteome</keyword>
<sequence length="281" mass="31121">MKKSVFIFLLIAILFSPGWSRTITFVPLPKENPFSTVSRSAPLVNYLQSHSPYDIAINHYDNYEDILQHFLLGNIDLVQLGPLPMLVLESLGGNLVPVIALREKDGTHQYTCCLAVPFDVPGGKEGLRKLAPTSVALTQPLSTCGMVATYWLARQHGIDITQAEPHWKGNHERVALSLARKNHLIGGLKTGIAQKYSHIGVRVLAETPPLPGFAIYANADTLSSGYISRLRMTMLQLNHSDQHKLQLGRHGFEEVDISAYATVRKLLQDIELQAADLLELP</sequence>
<comment type="caution">
    <text evidence="1">The sequence shown here is derived from an EMBL/GenBank/DDBJ whole genome shotgun (WGS) entry which is preliminary data.</text>
</comment>
<evidence type="ECO:0000313" key="1">
    <source>
        <dbReference type="EMBL" id="MBB5020790.1"/>
    </source>
</evidence>
<evidence type="ECO:0000313" key="2">
    <source>
        <dbReference type="Proteomes" id="UP000528322"/>
    </source>
</evidence>
<proteinExistence type="predicted"/>
<dbReference type="Gene3D" id="3.40.190.10">
    <property type="entry name" value="Periplasmic binding protein-like II"/>
    <property type="match status" value="2"/>
</dbReference>
<gene>
    <name evidence="1" type="ORF">HNR37_000093</name>
</gene>
<dbReference type="RefSeq" id="WP_183728247.1">
    <property type="nucleotide sequence ID" value="NZ_JACHID010000001.1"/>
</dbReference>
<dbReference type="SUPFAM" id="SSF53850">
    <property type="entry name" value="Periplasmic binding protein-like II"/>
    <property type="match status" value="1"/>
</dbReference>
<dbReference type="PANTHER" id="PTHR35841:SF1">
    <property type="entry name" value="PHOSPHONATES-BINDING PERIPLASMIC PROTEIN"/>
    <property type="match status" value="1"/>
</dbReference>
<reference evidence="1 2" key="1">
    <citation type="submission" date="2020-08" db="EMBL/GenBank/DDBJ databases">
        <title>Genomic Encyclopedia of Type Strains, Phase IV (KMG-IV): sequencing the most valuable type-strain genomes for metagenomic binning, comparative biology and taxonomic classification.</title>
        <authorList>
            <person name="Goeker M."/>
        </authorList>
    </citation>
    <scope>NUCLEOTIDE SEQUENCE [LARGE SCALE GENOMIC DNA]</scope>
    <source>
        <strain evidence="1 2">DSM 22071</strain>
    </source>
</reference>
<dbReference type="PANTHER" id="PTHR35841">
    <property type="entry name" value="PHOSPHONATES-BINDING PERIPLASMIC PROTEIN"/>
    <property type="match status" value="1"/>
</dbReference>
<dbReference type="Pfam" id="PF12974">
    <property type="entry name" value="Phosphonate-bd"/>
    <property type="match status" value="1"/>
</dbReference>